<sequence length="269" mass="29437">MKEKKSNQKEYREAEERKPPSAKVIHDAIFKEAISELSRSSSALFWSGLAAGLSMGFSMISEGLLKAYLPDADWSFLVSNLGYSVGFIIVIMGKQQLFTENTLTPILPLLEKKSYSMLLNVLRLWGIVLVANLVGAAVVAYVAAHTEVFDPHVQKAFAEIGSTAMEPAFETTLLRGIFAGWLIALIVWLIPYEKTTGLWVIMILSYIIGIGHFSHVIAGSVETFTLAFMNQAGWWSVLGNYTLPALIGNIIGGVMIVAGINHAQVKADN</sequence>
<keyword evidence="3 5" id="KW-1133">Transmembrane helix</keyword>
<keyword evidence="7" id="KW-1185">Reference proteome</keyword>
<evidence type="ECO:0000313" key="6">
    <source>
        <dbReference type="EMBL" id="QED37125.1"/>
    </source>
</evidence>
<dbReference type="AlphaFoldDB" id="A0A5B8YGX3"/>
<comment type="subcellular location">
    <subcellularLocation>
        <location evidence="1">Membrane</location>
        <topology evidence="1">Multi-pass membrane protein</topology>
    </subcellularLocation>
</comment>
<accession>A0A5B8YGX3</accession>
<evidence type="ECO:0000313" key="7">
    <source>
        <dbReference type="Proteomes" id="UP000321954"/>
    </source>
</evidence>
<dbReference type="Proteomes" id="UP000321954">
    <property type="component" value="Chromosome"/>
</dbReference>
<reference evidence="6 7" key="1">
    <citation type="submission" date="2019-08" db="EMBL/GenBank/DDBJ databases">
        <title>Antarcticibacterium arcticum sp. nov., a bacterium isolated from marine sediment of the Canadian Beaufort Sea.</title>
        <authorList>
            <person name="Lee Y.M."/>
            <person name="Baek K."/>
            <person name="Lee D.-H."/>
            <person name="Shin S.C."/>
            <person name="Jin Y.K."/>
            <person name="Park Y."/>
        </authorList>
    </citation>
    <scope>NUCLEOTIDE SEQUENCE [LARGE SCALE GENOMIC DNA]</scope>
    <source>
        <strain evidence="6 7">PAMC 28998</strain>
    </source>
</reference>
<dbReference type="PANTHER" id="PTHR30520:SF2">
    <property type="entry name" value="INNER MEMBRANE PROTEIN YFDC"/>
    <property type="match status" value="1"/>
</dbReference>
<evidence type="ECO:0000256" key="4">
    <source>
        <dbReference type="ARBA" id="ARBA00023136"/>
    </source>
</evidence>
<dbReference type="GO" id="GO:0015499">
    <property type="term" value="F:formate transmembrane transporter activity"/>
    <property type="evidence" value="ECO:0007669"/>
    <property type="project" value="TreeGrafter"/>
</dbReference>
<dbReference type="Pfam" id="PF01226">
    <property type="entry name" value="Form_Nir_trans"/>
    <property type="match status" value="1"/>
</dbReference>
<keyword evidence="4 5" id="KW-0472">Membrane</keyword>
<feature type="transmembrane region" description="Helical" evidence="5">
    <location>
        <begin position="172"/>
        <end position="190"/>
    </location>
</feature>
<dbReference type="RefSeq" id="WP_146831643.1">
    <property type="nucleotide sequence ID" value="NZ_CP042476.1"/>
</dbReference>
<name>A0A5B8YGX3_9FLAO</name>
<dbReference type="InterPro" id="IPR023271">
    <property type="entry name" value="Aquaporin-like"/>
</dbReference>
<dbReference type="GO" id="GO:0005886">
    <property type="term" value="C:plasma membrane"/>
    <property type="evidence" value="ECO:0007669"/>
    <property type="project" value="TreeGrafter"/>
</dbReference>
<dbReference type="PANTHER" id="PTHR30520">
    <property type="entry name" value="FORMATE TRANSPORTER-RELATED"/>
    <property type="match status" value="1"/>
</dbReference>
<dbReference type="Gene3D" id="1.20.1080.10">
    <property type="entry name" value="Glycerol uptake facilitator protein"/>
    <property type="match status" value="1"/>
</dbReference>
<gene>
    <name evidence="6" type="ORF">FK178_05100</name>
</gene>
<feature type="transmembrane region" description="Helical" evidence="5">
    <location>
        <begin position="241"/>
        <end position="260"/>
    </location>
</feature>
<protein>
    <submittedName>
        <fullName evidence="6">Formate/nitrite transporter family protein</fullName>
    </submittedName>
</protein>
<evidence type="ECO:0000256" key="1">
    <source>
        <dbReference type="ARBA" id="ARBA00004141"/>
    </source>
</evidence>
<feature type="transmembrane region" description="Helical" evidence="5">
    <location>
        <begin position="72"/>
        <end position="92"/>
    </location>
</feature>
<dbReference type="OrthoDB" id="9786493at2"/>
<feature type="transmembrane region" description="Helical" evidence="5">
    <location>
        <begin position="197"/>
        <end position="221"/>
    </location>
</feature>
<dbReference type="EMBL" id="CP042476">
    <property type="protein sequence ID" value="QED37125.1"/>
    <property type="molecule type" value="Genomic_DNA"/>
</dbReference>
<dbReference type="InterPro" id="IPR000292">
    <property type="entry name" value="For/NO2_transpt"/>
</dbReference>
<feature type="transmembrane region" description="Helical" evidence="5">
    <location>
        <begin position="122"/>
        <end position="144"/>
    </location>
</feature>
<dbReference type="KEGG" id="anp:FK178_05100"/>
<organism evidence="6 7">
    <name type="scientific">Antarcticibacterium arcticum</name>
    <dbReference type="NCBI Taxonomy" id="2585771"/>
    <lineage>
        <taxon>Bacteria</taxon>
        <taxon>Pseudomonadati</taxon>
        <taxon>Bacteroidota</taxon>
        <taxon>Flavobacteriia</taxon>
        <taxon>Flavobacteriales</taxon>
        <taxon>Flavobacteriaceae</taxon>
        <taxon>Antarcticibacterium</taxon>
    </lineage>
</organism>
<feature type="transmembrane region" description="Helical" evidence="5">
    <location>
        <begin position="43"/>
        <end position="60"/>
    </location>
</feature>
<evidence type="ECO:0000256" key="5">
    <source>
        <dbReference type="SAM" id="Phobius"/>
    </source>
</evidence>
<evidence type="ECO:0000256" key="3">
    <source>
        <dbReference type="ARBA" id="ARBA00022989"/>
    </source>
</evidence>
<proteinExistence type="predicted"/>
<keyword evidence="2 5" id="KW-0812">Transmembrane</keyword>
<evidence type="ECO:0000256" key="2">
    <source>
        <dbReference type="ARBA" id="ARBA00022692"/>
    </source>
</evidence>